<dbReference type="Proteomes" id="UP000283387">
    <property type="component" value="Unassembled WGS sequence"/>
</dbReference>
<evidence type="ECO:0008006" key="3">
    <source>
        <dbReference type="Google" id="ProtNLM"/>
    </source>
</evidence>
<organism evidence="1 2">
    <name type="scientific">Mangrovibacterium diazotrophicum</name>
    <dbReference type="NCBI Taxonomy" id="1261403"/>
    <lineage>
        <taxon>Bacteria</taxon>
        <taxon>Pseudomonadati</taxon>
        <taxon>Bacteroidota</taxon>
        <taxon>Bacteroidia</taxon>
        <taxon>Marinilabiliales</taxon>
        <taxon>Prolixibacteraceae</taxon>
        <taxon>Mangrovibacterium</taxon>
    </lineage>
</organism>
<proteinExistence type="predicted"/>
<evidence type="ECO:0000313" key="1">
    <source>
        <dbReference type="EMBL" id="RKD92242.1"/>
    </source>
</evidence>
<sequence>MVRGLYFKNHKSRPTVIAVTIKVLILSMAIDIQNKKLELIQWLSTLEDKAMIEKIMALRDSEREDWWNKISVCERESLEKGIEDADQGKLSSHAQARKLYGKWL</sequence>
<comment type="caution">
    <text evidence="1">The sequence shown here is derived from an EMBL/GenBank/DDBJ whole genome shotgun (WGS) entry which is preliminary data.</text>
</comment>
<name>A0A419WA12_9BACT</name>
<accession>A0A419WA12</accession>
<dbReference type="EMBL" id="RAPN01000001">
    <property type="protein sequence ID" value="RKD92242.1"/>
    <property type="molecule type" value="Genomic_DNA"/>
</dbReference>
<gene>
    <name evidence="1" type="ORF">BC643_2613</name>
</gene>
<reference evidence="1 2" key="1">
    <citation type="submission" date="2018-09" db="EMBL/GenBank/DDBJ databases">
        <title>Genomic Encyclopedia of Archaeal and Bacterial Type Strains, Phase II (KMG-II): from individual species to whole genera.</title>
        <authorList>
            <person name="Goeker M."/>
        </authorList>
    </citation>
    <scope>NUCLEOTIDE SEQUENCE [LARGE SCALE GENOMIC DNA]</scope>
    <source>
        <strain evidence="1 2">DSM 27148</strain>
    </source>
</reference>
<dbReference type="AlphaFoldDB" id="A0A419WA12"/>
<keyword evidence="2" id="KW-1185">Reference proteome</keyword>
<evidence type="ECO:0000313" key="2">
    <source>
        <dbReference type="Proteomes" id="UP000283387"/>
    </source>
</evidence>
<protein>
    <recommendedName>
        <fullName evidence="3">Addiction module component</fullName>
    </recommendedName>
</protein>